<evidence type="ECO:0000256" key="3">
    <source>
        <dbReference type="ARBA" id="ARBA00022448"/>
    </source>
</evidence>
<evidence type="ECO:0000256" key="8">
    <source>
        <dbReference type="RuleBase" id="RU363041"/>
    </source>
</evidence>
<feature type="transmembrane region" description="Helical" evidence="8">
    <location>
        <begin position="103"/>
        <end position="123"/>
    </location>
</feature>
<dbReference type="Pfam" id="PF01925">
    <property type="entry name" value="TauE"/>
    <property type="match status" value="1"/>
</dbReference>
<keyword evidence="3" id="KW-0813">Transport</keyword>
<dbReference type="PANTHER" id="PTHR30269:SF37">
    <property type="entry name" value="MEMBRANE TRANSPORTER PROTEIN"/>
    <property type="match status" value="1"/>
</dbReference>
<keyword evidence="5 8" id="KW-0812">Transmembrane</keyword>
<dbReference type="Proteomes" id="UP001595629">
    <property type="component" value="Unassembled WGS sequence"/>
</dbReference>
<feature type="transmembrane region" description="Helical" evidence="8">
    <location>
        <begin position="227"/>
        <end position="249"/>
    </location>
</feature>
<comment type="caution">
    <text evidence="9">The sequence shown here is derived from an EMBL/GenBank/DDBJ whole genome shotgun (WGS) entry which is preliminary data.</text>
</comment>
<sequence>MSALLDLSPGLALFAAAACFLAGAVRGFAGFGLSAIAMAMLATFVAPIELIPVFWFLEMSASLILMRGGWADADRPAALMLVLGATMGLPIGLGLSLTLDATLSKTVALLLVIGLALMQLSRLRLPVLATRPGTVASGFSAGIVTGLAGVGGMLIALYTLARDLPARRMRGTLNIYLLGSGIIGLGIHLVIGTMTPEAATRGLALILPTLAGVFAGKALFTPRWERWYRPACLVLLIVLAISGLLRLALTA</sequence>
<feature type="transmembrane region" description="Helical" evidence="8">
    <location>
        <begin position="37"/>
        <end position="57"/>
    </location>
</feature>
<feature type="transmembrane region" description="Helical" evidence="8">
    <location>
        <begin position="203"/>
        <end position="221"/>
    </location>
</feature>
<dbReference type="InterPro" id="IPR052017">
    <property type="entry name" value="TSUP"/>
</dbReference>
<feature type="transmembrane region" description="Helical" evidence="8">
    <location>
        <begin position="78"/>
        <end position="97"/>
    </location>
</feature>
<evidence type="ECO:0000256" key="6">
    <source>
        <dbReference type="ARBA" id="ARBA00022989"/>
    </source>
</evidence>
<evidence type="ECO:0000313" key="10">
    <source>
        <dbReference type="Proteomes" id="UP001595629"/>
    </source>
</evidence>
<comment type="similarity">
    <text evidence="2 8">Belongs to the 4-toluene sulfonate uptake permease (TSUP) (TC 2.A.102) family.</text>
</comment>
<evidence type="ECO:0000313" key="9">
    <source>
        <dbReference type="EMBL" id="MFC3612156.1"/>
    </source>
</evidence>
<evidence type="ECO:0000256" key="5">
    <source>
        <dbReference type="ARBA" id="ARBA00022692"/>
    </source>
</evidence>
<accession>A0ABV7TA82</accession>
<protein>
    <recommendedName>
        <fullName evidence="8">Probable membrane transporter protein</fullName>
    </recommendedName>
</protein>
<evidence type="ECO:0000256" key="4">
    <source>
        <dbReference type="ARBA" id="ARBA00022475"/>
    </source>
</evidence>
<keyword evidence="10" id="KW-1185">Reference proteome</keyword>
<keyword evidence="4 8" id="KW-1003">Cell membrane</keyword>
<keyword evidence="6 8" id="KW-1133">Transmembrane helix</keyword>
<dbReference type="InterPro" id="IPR002781">
    <property type="entry name" value="TM_pro_TauE-like"/>
</dbReference>
<feature type="transmembrane region" description="Helical" evidence="8">
    <location>
        <begin position="173"/>
        <end position="191"/>
    </location>
</feature>
<reference evidence="10" key="1">
    <citation type="journal article" date="2019" name="Int. J. Syst. Evol. Microbiol.">
        <title>The Global Catalogue of Microorganisms (GCM) 10K type strain sequencing project: providing services to taxonomists for standard genome sequencing and annotation.</title>
        <authorList>
            <consortium name="The Broad Institute Genomics Platform"/>
            <consortium name="The Broad Institute Genome Sequencing Center for Infectious Disease"/>
            <person name="Wu L."/>
            <person name="Ma J."/>
        </authorList>
    </citation>
    <scope>NUCLEOTIDE SEQUENCE [LARGE SCALE GENOMIC DNA]</scope>
    <source>
        <strain evidence="10">KCTC 42911</strain>
    </source>
</reference>
<keyword evidence="7 8" id="KW-0472">Membrane</keyword>
<feature type="transmembrane region" description="Helical" evidence="8">
    <location>
        <begin position="135"/>
        <end position="161"/>
    </location>
</feature>
<dbReference type="EMBL" id="JBHRXI010000001">
    <property type="protein sequence ID" value="MFC3612156.1"/>
    <property type="molecule type" value="Genomic_DNA"/>
</dbReference>
<evidence type="ECO:0000256" key="7">
    <source>
        <dbReference type="ARBA" id="ARBA00023136"/>
    </source>
</evidence>
<evidence type="ECO:0000256" key="1">
    <source>
        <dbReference type="ARBA" id="ARBA00004651"/>
    </source>
</evidence>
<dbReference type="PANTHER" id="PTHR30269">
    <property type="entry name" value="TRANSMEMBRANE PROTEIN YFCA"/>
    <property type="match status" value="1"/>
</dbReference>
<gene>
    <name evidence="9" type="ORF">ACFORG_00165</name>
</gene>
<name>A0ABV7TA82_9RHOB</name>
<proteinExistence type="inferred from homology"/>
<comment type="subcellular location">
    <subcellularLocation>
        <location evidence="1 8">Cell membrane</location>
        <topology evidence="1 8">Multi-pass membrane protein</topology>
    </subcellularLocation>
</comment>
<evidence type="ECO:0000256" key="2">
    <source>
        <dbReference type="ARBA" id="ARBA00009142"/>
    </source>
</evidence>
<dbReference type="RefSeq" id="WP_386733348.1">
    <property type="nucleotide sequence ID" value="NZ_JBHRXI010000001.1"/>
</dbReference>
<organism evidence="9 10">
    <name type="scientific">Lutimaribacter marinistellae</name>
    <dbReference type="NCBI Taxonomy" id="1820329"/>
    <lineage>
        <taxon>Bacteria</taxon>
        <taxon>Pseudomonadati</taxon>
        <taxon>Pseudomonadota</taxon>
        <taxon>Alphaproteobacteria</taxon>
        <taxon>Rhodobacterales</taxon>
        <taxon>Roseobacteraceae</taxon>
        <taxon>Lutimaribacter</taxon>
    </lineage>
</organism>